<organism evidence="1 2">
    <name type="scientific">Lasiodiplodia mahajangana</name>
    <dbReference type="NCBI Taxonomy" id="1108764"/>
    <lineage>
        <taxon>Eukaryota</taxon>
        <taxon>Fungi</taxon>
        <taxon>Dikarya</taxon>
        <taxon>Ascomycota</taxon>
        <taxon>Pezizomycotina</taxon>
        <taxon>Dothideomycetes</taxon>
        <taxon>Dothideomycetes incertae sedis</taxon>
        <taxon>Botryosphaeriales</taxon>
        <taxon>Botryosphaeriaceae</taxon>
        <taxon>Lasiodiplodia</taxon>
    </lineage>
</organism>
<proteinExistence type="predicted"/>
<name>A0ACC2JA37_9PEZI</name>
<dbReference type="EMBL" id="JAPUUL010003079">
    <property type="protein sequence ID" value="KAJ8124372.1"/>
    <property type="molecule type" value="Genomic_DNA"/>
</dbReference>
<reference evidence="1" key="1">
    <citation type="submission" date="2022-12" db="EMBL/GenBank/DDBJ databases">
        <title>Genome Sequence of Lasiodiplodia mahajangana.</title>
        <authorList>
            <person name="Buettner E."/>
        </authorList>
    </citation>
    <scope>NUCLEOTIDE SEQUENCE</scope>
    <source>
        <strain evidence="1">VT137</strain>
    </source>
</reference>
<comment type="caution">
    <text evidence="1">The sequence shown here is derived from an EMBL/GenBank/DDBJ whole genome shotgun (WGS) entry which is preliminary data.</text>
</comment>
<dbReference type="Proteomes" id="UP001153332">
    <property type="component" value="Unassembled WGS sequence"/>
</dbReference>
<protein>
    <submittedName>
        <fullName evidence="1">Uncharacterized protein</fullName>
    </submittedName>
</protein>
<sequence length="375" mass="40629">MDGSSNRFPSATVASTPNADGRTSSSATPRQSIREPSSSGASLYTSGIDPPRPAKEGYEWVWFPGGYWAERQIAETPAKDFSRAFRWRKRSVKSSSESPKHSPRTFLTASSLTDKTDESLDHLGRRRSLLRTTESSESGSPSNRTPDGTQSNPYLTEEAHVQSLQWPSIDTATSSSSIAGRSMLKSRPVLSPSPLQFSSIKDEIGSDTNVPSVFNTREASGASSDVTKTEKLPPAVPISSKSKPKKQFINWRIMSENRLRLKKSQASSSGEHAEEQPLLPSESSLRHEGSTSGSSRKISLVSDKSHKSLKNFSRKLFPRRSKGSSASKVSLPTSIPESGPSQSPAPTLVSEKSLATIWNTEYPGGVSGLSHARGF</sequence>
<gene>
    <name evidence="1" type="ORF">O1611_g9268</name>
</gene>
<evidence type="ECO:0000313" key="1">
    <source>
        <dbReference type="EMBL" id="KAJ8124372.1"/>
    </source>
</evidence>
<evidence type="ECO:0000313" key="2">
    <source>
        <dbReference type="Proteomes" id="UP001153332"/>
    </source>
</evidence>
<keyword evidence="2" id="KW-1185">Reference proteome</keyword>
<accession>A0ACC2JA37</accession>